<dbReference type="EMBL" id="NBCO01000006">
    <property type="protein sequence ID" value="ORC91212.1"/>
    <property type="molecule type" value="Genomic_DNA"/>
</dbReference>
<dbReference type="STRING" id="67003.A0A1X0P2R5"/>
<dbReference type="Pfam" id="PF09742">
    <property type="entry name" value="Dymeclin"/>
    <property type="match status" value="1"/>
</dbReference>
<sequence length="728" mass="81837">MGGTQTKEAVEYFTAVAHSDIHPDEKNFIEHLIRYKKNICSGAELYRSALPALRELIPSCVQTRRVRWILHLCLQQLEHASSNYSQAPSEAFLALLHITEFIVRYANYVSHGDAAELLRIMMGDETTSSNSNELTNNDSQGTNTEAHKLCNALIEYCVTVPLNVLTVEAHSEVISLLLSMTSSALYHPTTFDEKYMDVFTEMMIGSEGIAPFLSTLLRRVVDWGAGRLPSQPLLYRNGYQPSFRNLYNVFGSNRGNNSISYGENLGRHCGQLLSVLIAHQKGNGRNPALDYIKGIQDGEQVQFKPLLIALTTRLQVCPSLCMVLYALIYDHPTFLHTVITAFPKELLDLIQEVLHLSYAVVTDTGYTITTPTTPLGESYHITIPNEEDELSPETIMSIMKDMTLFSNPFISFMTSTLVLLFTQDQVLNKYMSDTVVEPRFKLDRYLGKIPISSLCIIVLAHGIVRAMNEKNEPLAAVFLPSLSNLAPFIHDIDPHTSQQLLRLLMMTQRKLRRAVEHAGSTTTVLDDDVANGIPRDKEMNNKDMENKENAIAQMFARQLSSLVEALEGMLQGEDRHNDSLVYELLYNKDKLEDGIVVDNPNSLIAKARKTIQPLIRIVDFYETELASVTSADSHRDILSIIRRATEERNGGNTTIQEQQQQQGTPRSSIKPVGQAMWKAKEILFVYEESSHSYDFFGPFVWATLLGDAAYPGGLLWTVDTTVLDMFPR</sequence>
<proteinExistence type="inferred from homology"/>
<evidence type="ECO:0000313" key="7">
    <source>
        <dbReference type="Proteomes" id="UP000192257"/>
    </source>
</evidence>
<keyword evidence="7" id="KW-1185">Reference proteome</keyword>
<keyword evidence="3" id="KW-0519">Myristate</keyword>
<dbReference type="GeneID" id="39983034"/>
<dbReference type="InterPro" id="IPR019142">
    <property type="entry name" value="Dymeclin"/>
</dbReference>
<evidence type="ECO:0000256" key="2">
    <source>
        <dbReference type="ARBA" id="ARBA00015736"/>
    </source>
</evidence>
<dbReference type="PANTHER" id="PTHR12895:SF9">
    <property type="entry name" value="DYMECLIN"/>
    <property type="match status" value="1"/>
</dbReference>
<organism evidence="6 7">
    <name type="scientific">Trypanosoma theileri</name>
    <dbReference type="NCBI Taxonomy" id="67003"/>
    <lineage>
        <taxon>Eukaryota</taxon>
        <taxon>Discoba</taxon>
        <taxon>Euglenozoa</taxon>
        <taxon>Kinetoplastea</taxon>
        <taxon>Metakinetoplastina</taxon>
        <taxon>Trypanosomatida</taxon>
        <taxon>Trypanosomatidae</taxon>
        <taxon>Trypanosoma</taxon>
    </lineage>
</organism>
<dbReference type="PANTHER" id="PTHR12895">
    <property type="entry name" value="DYMECLIN"/>
    <property type="match status" value="1"/>
</dbReference>
<dbReference type="GO" id="GO:0007030">
    <property type="term" value="P:Golgi organization"/>
    <property type="evidence" value="ECO:0007669"/>
    <property type="project" value="TreeGrafter"/>
</dbReference>
<dbReference type="RefSeq" id="XP_028885278.1">
    <property type="nucleotide sequence ID" value="XM_029023254.1"/>
</dbReference>
<dbReference type="OrthoDB" id="10253409at2759"/>
<dbReference type="VEuPathDB" id="TriTrypDB:TM35_000062170"/>
<dbReference type="GO" id="GO:0005794">
    <property type="term" value="C:Golgi apparatus"/>
    <property type="evidence" value="ECO:0007669"/>
    <property type="project" value="TreeGrafter"/>
</dbReference>
<evidence type="ECO:0000256" key="5">
    <source>
        <dbReference type="SAM" id="MobiDB-lite"/>
    </source>
</evidence>
<evidence type="ECO:0000256" key="4">
    <source>
        <dbReference type="ARBA" id="ARBA00023288"/>
    </source>
</evidence>
<dbReference type="Proteomes" id="UP000192257">
    <property type="component" value="Unassembled WGS sequence"/>
</dbReference>
<gene>
    <name evidence="6" type="ORF">TM35_000062170</name>
</gene>
<accession>A0A1X0P2R5</accession>
<reference evidence="6 7" key="1">
    <citation type="submission" date="2017-03" db="EMBL/GenBank/DDBJ databases">
        <title>An alternative strategy for trypanosome survival in the mammalian bloodstream revealed through genome and transcriptome analysis of the ubiquitous bovine parasite Trypanosoma (Megatrypanum) theileri.</title>
        <authorList>
            <person name="Kelly S."/>
            <person name="Ivens A."/>
            <person name="Mott A."/>
            <person name="O'Neill E."/>
            <person name="Emms D."/>
            <person name="Macleod O."/>
            <person name="Voorheis P."/>
            <person name="Matthews J."/>
            <person name="Matthews K."/>
            <person name="Carrington M."/>
        </authorList>
    </citation>
    <scope>NUCLEOTIDE SEQUENCE [LARGE SCALE GENOMIC DNA]</scope>
    <source>
        <strain evidence="6">Edinburgh</strain>
    </source>
</reference>
<evidence type="ECO:0000313" key="6">
    <source>
        <dbReference type="EMBL" id="ORC91212.1"/>
    </source>
</evidence>
<keyword evidence="4" id="KW-0449">Lipoprotein</keyword>
<name>A0A1X0P2R5_9TRYP</name>
<evidence type="ECO:0000256" key="1">
    <source>
        <dbReference type="ARBA" id="ARBA00010603"/>
    </source>
</evidence>
<evidence type="ECO:0000256" key="3">
    <source>
        <dbReference type="ARBA" id="ARBA00022707"/>
    </source>
</evidence>
<dbReference type="AlphaFoldDB" id="A0A1X0P2R5"/>
<comment type="similarity">
    <text evidence="1">Belongs to the dymeclin family.</text>
</comment>
<protein>
    <recommendedName>
        <fullName evidence="2">Dymeclin</fullName>
    </recommendedName>
</protein>
<feature type="region of interest" description="Disordered" evidence="5">
    <location>
        <begin position="648"/>
        <end position="670"/>
    </location>
</feature>
<comment type="caution">
    <text evidence="6">The sequence shown here is derived from an EMBL/GenBank/DDBJ whole genome shotgun (WGS) entry which is preliminary data.</text>
</comment>